<comment type="subunit">
    <text evidence="3">F-type ATPases have 2 components, CF(1) - the catalytic core - and CF(0) - the membrane proton channel.</text>
</comment>
<keyword evidence="5 12" id="KW-0138">CF(0)</keyword>
<dbReference type="Pfam" id="PF00895">
    <property type="entry name" value="ATP-synt_8"/>
    <property type="match status" value="1"/>
</dbReference>
<evidence type="ECO:0000256" key="8">
    <source>
        <dbReference type="ARBA" id="ARBA00022989"/>
    </source>
</evidence>
<comment type="similarity">
    <text evidence="2 12">Belongs to the ATPase protein 8 family.</text>
</comment>
<keyword evidence="10 12" id="KW-0496">Mitochondrion</keyword>
<dbReference type="AlphaFoldDB" id="A0A126TFA1"/>
<evidence type="ECO:0000256" key="3">
    <source>
        <dbReference type="ARBA" id="ARBA00011291"/>
    </source>
</evidence>
<dbReference type="InterPro" id="IPR001421">
    <property type="entry name" value="ATP8_metazoa"/>
</dbReference>
<evidence type="ECO:0000256" key="4">
    <source>
        <dbReference type="ARBA" id="ARBA00022448"/>
    </source>
</evidence>
<sequence>MPQMAPLNWLMLFMYFILLFLMFCIMNYSFINYSPTSSKIKKLIKNMNWKW</sequence>
<dbReference type="EMBL" id="KT696212">
    <property type="protein sequence ID" value="AML26232.1"/>
    <property type="molecule type" value="Genomic_DNA"/>
</dbReference>
<keyword evidence="6 12" id="KW-0812">Transmembrane</keyword>
<dbReference type="GO" id="GO:0015986">
    <property type="term" value="P:proton motive force-driven ATP synthesis"/>
    <property type="evidence" value="ECO:0007669"/>
    <property type="project" value="InterPro"/>
</dbReference>
<evidence type="ECO:0000256" key="7">
    <source>
        <dbReference type="ARBA" id="ARBA00022781"/>
    </source>
</evidence>
<accession>A0A126TFA1</accession>
<evidence type="ECO:0000256" key="11">
    <source>
        <dbReference type="ARBA" id="ARBA00023136"/>
    </source>
</evidence>
<dbReference type="GO" id="GO:0031966">
    <property type="term" value="C:mitochondrial membrane"/>
    <property type="evidence" value="ECO:0007669"/>
    <property type="project" value="UniProtKB-SubCell"/>
</dbReference>
<evidence type="ECO:0000256" key="10">
    <source>
        <dbReference type="ARBA" id="ARBA00023128"/>
    </source>
</evidence>
<keyword evidence="9 12" id="KW-0406">Ion transport</keyword>
<keyword evidence="7 12" id="KW-0375">Hydrogen ion transport</keyword>
<evidence type="ECO:0000256" key="5">
    <source>
        <dbReference type="ARBA" id="ARBA00022547"/>
    </source>
</evidence>
<keyword evidence="8 13" id="KW-1133">Transmembrane helix</keyword>
<comment type="subcellular location">
    <subcellularLocation>
        <location evidence="1 12">Mitochondrion membrane</location>
        <topology evidence="1 12">Single-pass membrane protein</topology>
    </subcellularLocation>
</comment>
<protein>
    <recommendedName>
        <fullName evidence="12">ATP synthase complex subunit 8</fullName>
    </recommendedName>
</protein>
<evidence type="ECO:0000256" key="2">
    <source>
        <dbReference type="ARBA" id="ARBA00008892"/>
    </source>
</evidence>
<gene>
    <name evidence="14" type="primary">ATP8</name>
</gene>
<evidence type="ECO:0000256" key="9">
    <source>
        <dbReference type="ARBA" id="ARBA00023065"/>
    </source>
</evidence>
<evidence type="ECO:0000313" key="14">
    <source>
        <dbReference type="EMBL" id="AML26232.1"/>
    </source>
</evidence>
<organism evidence="14">
    <name type="scientific">Scirtidae sp. BMNH 1274304</name>
    <dbReference type="NCBI Taxonomy" id="1796542"/>
    <lineage>
        <taxon>Eukaryota</taxon>
        <taxon>Metazoa</taxon>
        <taxon>Ecdysozoa</taxon>
        <taxon>Arthropoda</taxon>
        <taxon>Hexapoda</taxon>
        <taxon>Insecta</taxon>
        <taxon>Pterygota</taxon>
        <taxon>Neoptera</taxon>
        <taxon>Endopterygota</taxon>
        <taxon>Coleoptera</taxon>
        <taxon>Polyphaga</taxon>
        <taxon>Elateriformia</taxon>
        <taxon>Scirtoidea</taxon>
        <taxon>Scirtidae</taxon>
    </lineage>
</organism>
<keyword evidence="11 13" id="KW-0472">Membrane</keyword>
<evidence type="ECO:0000256" key="1">
    <source>
        <dbReference type="ARBA" id="ARBA00004304"/>
    </source>
</evidence>
<feature type="transmembrane region" description="Helical" evidence="13">
    <location>
        <begin position="12"/>
        <end position="31"/>
    </location>
</feature>
<reference evidence="14" key="1">
    <citation type="submission" date="2015-09" db="EMBL/GenBank/DDBJ databases">
        <title>Capturing the unknown biodiversity of arthropods in tropical forests using metagenomics.</title>
        <authorList>
            <person name="Andujar C."/>
            <person name="Creedy T.J."/>
            <person name="Garner B."/>
            <person name="Canty R."/>
            <person name="Warner H.B."/>
            <person name="Lipecki J."/>
            <person name="Crampton-Platt A."/>
            <person name="Gabrielli M."/>
            <person name="Croydon-Veleslavov I.A."/>
            <person name="Lim J.L."/>
            <person name="Linard B."/>
            <person name="Vogler A."/>
        </authorList>
    </citation>
    <scope>NUCLEOTIDE SEQUENCE</scope>
</reference>
<evidence type="ECO:0000256" key="13">
    <source>
        <dbReference type="SAM" id="Phobius"/>
    </source>
</evidence>
<geneLocation type="mitochondrion" evidence="14"/>
<evidence type="ECO:0000256" key="12">
    <source>
        <dbReference type="RuleBase" id="RU003661"/>
    </source>
</evidence>
<dbReference type="GO" id="GO:0015078">
    <property type="term" value="F:proton transmembrane transporter activity"/>
    <property type="evidence" value="ECO:0007669"/>
    <property type="project" value="InterPro"/>
</dbReference>
<dbReference type="GO" id="GO:0045259">
    <property type="term" value="C:proton-transporting ATP synthase complex"/>
    <property type="evidence" value="ECO:0007669"/>
    <property type="project" value="UniProtKB-KW"/>
</dbReference>
<evidence type="ECO:0000256" key="6">
    <source>
        <dbReference type="ARBA" id="ARBA00022692"/>
    </source>
</evidence>
<keyword evidence="4 12" id="KW-0813">Transport</keyword>
<proteinExistence type="inferred from homology"/>
<name>A0A126TFA1_9COLE</name>